<dbReference type="EMBL" id="BPLR01018803">
    <property type="protein sequence ID" value="GIZ02368.1"/>
    <property type="molecule type" value="Genomic_DNA"/>
</dbReference>
<evidence type="ECO:0000313" key="2">
    <source>
        <dbReference type="Proteomes" id="UP001054945"/>
    </source>
</evidence>
<comment type="caution">
    <text evidence="1">The sequence shown here is derived from an EMBL/GenBank/DDBJ whole genome shotgun (WGS) entry which is preliminary data.</text>
</comment>
<keyword evidence="2" id="KW-1185">Reference proteome</keyword>
<organism evidence="1 2">
    <name type="scientific">Caerostris extrusa</name>
    <name type="common">Bark spider</name>
    <name type="synonym">Caerostris bankana</name>
    <dbReference type="NCBI Taxonomy" id="172846"/>
    <lineage>
        <taxon>Eukaryota</taxon>
        <taxon>Metazoa</taxon>
        <taxon>Ecdysozoa</taxon>
        <taxon>Arthropoda</taxon>
        <taxon>Chelicerata</taxon>
        <taxon>Arachnida</taxon>
        <taxon>Araneae</taxon>
        <taxon>Araneomorphae</taxon>
        <taxon>Entelegynae</taxon>
        <taxon>Araneoidea</taxon>
        <taxon>Araneidae</taxon>
        <taxon>Caerostris</taxon>
    </lineage>
</organism>
<reference evidence="1 2" key="1">
    <citation type="submission" date="2021-06" db="EMBL/GenBank/DDBJ databases">
        <title>Caerostris extrusa draft genome.</title>
        <authorList>
            <person name="Kono N."/>
            <person name="Arakawa K."/>
        </authorList>
    </citation>
    <scope>NUCLEOTIDE SEQUENCE [LARGE SCALE GENOMIC DNA]</scope>
</reference>
<dbReference type="Proteomes" id="UP001054945">
    <property type="component" value="Unassembled WGS sequence"/>
</dbReference>
<accession>A0AAV4Y4U8</accession>
<gene>
    <name evidence="1" type="ORF">CEXT_122211</name>
</gene>
<name>A0AAV4Y4U8_CAEEX</name>
<proteinExistence type="predicted"/>
<evidence type="ECO:0000313" key="1">
    <source>
        <dbReference type="EMBL" id="GIZ02368.1"/>
    </source>
</evidence>
<sequence length="66" mass="7895">MLTLYDEFITEQDIKTSTCELKYRSLLFSMAFSILCLLKEKGFRIWDGILIITLEKRRFQGFFYVA</sequence>
<dbReference type="AlphaFoldDB" id="A0AAV4Y4U8"/>
<protein>
    <submittedName>
        <fullName evidence="1">Uncharacterized protein</fullName>
    </submittedName>
</protein>